<evidence type="ECO:0000259" key="2">
    <source>
        <dbReference type="Pfam" id="PF02371"/>
    </source>
</evidence>
<dbReference type="NCBIfam" id="NF033542">
    <property type="entry name" value="transpos_IS110"/>
    <property type="match status" value="1"/>
</dbReference>
<dbReference type="Pfam" id="PF02371">
    <property type="entry name" value="Transposase_20"/>
    <property type="match status" value="1"/>
</dbReference>
<evidence type="ECO:0000259" key="1">
    <source>
        <dbReference type="Pfam" id="PF01548"/>
    </source>
</evidence>
<comment type="caution">
    <text evidence="3">The sequence shown here is derived from an EMBL/GenBank/DDBJ whole genome shotgun (WGS) entry which is preliminary data.</text>
</comment>
<dbReference type="Pfam" id="PF01548">
    <property type="entry name" value="DEDD_Tnp_IS110"/>
    <property type="match status" value="1"/>
</dbReference>
<dbReference type="RefSeq" id="WP_345658675.1">
    <property type="nucleotide sequence ID" value="NZ_BAABKB010000064.1"/>
</dbReference>
<dbReference type="InterPro" id="IPR047650">
    <property type="entry name" value="Transpos_IS110"/>
</dbReference>
<gene>
    <name evidence="3" type="ORF">GCM10023335_88610</name>
</gene>
<dbReference type="Proteomes" id="UP001501759">
    <property type="component" value="Unassembled WGS sequence"/>
</dbReference>
<protein>
    <submittedName>
        <fullName evidence="3">IS110-like element IS117 family transposase</fullName>
    </submittedName>
</protein>
<keyword evidence="4" id="KW-1185">Reference proteome</keyword>
<feature type="domain" description="Transposase IS110-like N-terminal" evidence="1">
    <location>
        <begin position="5"/>
        <end position="162"/>
    </location>
</feature>
<feature type="domain" description="Transposase IS116/IS110/IS902 C-terminal" evidence="2">
    <location>
        <begin position="276"/>
        <end position="361"/>
    </location>
</feature>
<sequence>MSVFCGIDWAERHHDVALVDTTGTLIAKARITDDAAGYQQLLDLLAEHGDTESEPIPAAIETSRGLLVAILRTGKRQVFAINPLAAARYRDRHSVSRKKSDPGDALVLANILRTDMHAHRALPADSELAKAIAVLARAQQDAVWHRQQAANQLRSLLREFYPAALNAFITGRKGGLAHPEARAILALAPTPTAAAKLTKAQIRAALKRGGRQRYTEAETKRLQETFRAEYAHQPPLIEEAMGKQMLVLLQQLDAAAQGTESLAEAVESSFRQHPDAQLITSFPGLGYLLGARILAEIGDDRDRFADARALKAYAGSAPITRASGKKRYVGRRFVKNNRLTHAGYLWSFAAITVSPGANAHYRRRRDRGDWHASAQRNLFNRMLGMLHHCLQHQVPYDEHRAFAPLLEAAPA</sequence>
<evidence type="ECO:0000313" key="4">
    <source>
        <dbReference type="Proteomes" id="UP001501759"/>
    </source>
</evidence>
<accession>A0ABP9JNU6</accession>
<name>A0ABP9JNU6_9ACTN</name>
<dbReference type="PANTHER" id="PTHR33055">
    <property type="entry name" value="TRANSPOSASE FOR INSERTION SEQUENCE ELEMENT IS1111A"/>
    <property type="match status" value="1"/>
</dbReference>
<dbReference type="PANTHER" id="PTHR33055:SF3">
    <property type="entry name" value="PUTATIVE TRANSPOSASE FOR IS117-RELATED"/>
    <property type="match status" value="1"/>
</dbReference>
<dbReference type="InterPro" id="IPR002525">
    <property type="entry name" value="Transp_IS110-like_N"/>
</dbReference>
<organism evidence="3 4">
    <name type="scientific">Streptomyces siamensis</name>
    <dbReference type="NCBI Taxonomy" id="1274986"/>
    <lineage>
        <taxon>Bacteria</taxon>
        <taxon>Bacillati</taxon>
        <taxon>Actinomycetota</taxon>
        <taxon>Actinomycetes</taxon>
        <taxon>Kitasatosporales</taxon>
        <taxon>Streptomycetaceae</taxon>
        <taxon>Streptomyces</taxon>
    </lineage>
</organism>
<dbReference type="InterPro" id="IPR003346">
    <property type="entry name" value="Transposase_20"/>
</dbReference>
<proteinExistence type="predicted"/>
<evidence type="ECO:0000313" key="3">
    <source>
        <dbReference type="EMBL" id="GAA5039258.1"/>
    </source>
</evidence>
<dbReference type="EMBL" id="BAABKB010000064">
    <property type="protein sequence ID" value="GAA5039258.1"/>
    <property type="molecule type" value="Genomic_DNA"/>
</dbReference>
<reference evidence="4" key="1">
    <citation type="journal article" date="2019" name="Int. J. Syst. Evol. Microbiol.">
        <title>The Global Catalogue of Microorganisms (GCM) 10K type strain sequencing project: providing services to taxonomists for standard genome sequencing and annotation.</title>
        <authorList>
            <consortium name="The Broad Institute Genomics Platform"/>
            <consortium name="The Broad Institute Genome Sequencing Center for Infectious Disease"/>
            <person name="Wu L."/>
            <person name="Ma J."/>
        </authorList>
    </citation>
    <scope>NUCLEOTIDE SEQUENCE [LARGE SCALE GENOMIC DNA]</scope>
    <source>
        <strain evidence="4">JCM 18409</strain>
    </source>
</reference>